<reference evidence="1 2" key="1">
    <citation type="journal article" date="2015" name="Genome Announc.">
        <title>Complete Genome Sequence of the Rhizobacterium Pseudomonas trivialis Strain IHBB745 with Multiple Plant Growth-Promoting Activities and Tolerance to Desiccation and Alkalinity.</title>
        <authorList>
            <person name="Gulati A."/>
            <person name="Swarnkar M.K."/>
            <person name="Vyas P."/>
            <person name="Rahi P."/>
            <person name="Thakur R."/>
            <person name="Thakur N."/>
            <person name="Singh A.K."/>
        </authorList>
    </citation>
    <scope>NUCLEOTIDE SEQUENCE [LARGE SCALE GENOMIC DNA]</scope>
    <source>
        <strain evidence="2">745</strain>
    </source>
</reference>
<gene>
    <name evidence="1" type="ORF">AA957_00950</name>
</gene>
<name>A0A0H5AFZ1_9PSED</name>
<evidence type="ECO:0000313" key="2">
    <source>
        <dbReference type="Proteomes" id="UP000036608"/>
    </source>
</evidence>
<dbReference type="Proteomes" id="UP000036608">
    <property type="component" value="Chromosome"/>
</dbReference>
<dbReference type="OrthoDB" id="7022702at2"/>
<evidence type="ECO:0000313" key="1">
    <source>
        <dbReference type="EMBL" id="AKS10071.1"/>
    </source>
</evidence>
<reference evidence="2" key="2">
    <citation type="submission" date="2015-05" db="EMBL/GenBank/DDBJ databases">
        <authorList>
            <person name="Swarnkar M.K."/>
            <person name="Vyas P."/>
            <person name="Rahi P."/>
            <person name="Thakur R."/>
            <person name="Thakur N."/>
            <person name="Singh A.K."/>
            <person name="Gulati A."/>
        </authorList>
    </citation>
    <scope>NUCLEOTIDE SEQUENCE [LARGE SCALE GENOMIC DNA]</scope>
    <source>
        <strain evidence="2">745</strain>
    </source>
</reference>
<dbReference type="AlphaFoldDB" id="A0A0H5AFZ1"/>
<dbReference type="EMBL" id="CP011507">
    <property type="protein sequence ID" value="AKS10071.1"/>
    <property type="molecule type" value="Genomic_DNA"/>
</dbReference>
<dbReference type="PATRIC" id="fig|200450.3.peg.209"/>
<accession>A0A0H5AFZ1</accession>
<protein>
    <submittedName>
        <fullName evidence="1">Uncharacterized protein</fullName>
    </submittedName>
</protein>
<organism evidence="1 2">
    <name type="scientific">Pseudomonas trivialis</name>
    <dbReference type="NCBI Taxonomy" id="200450"/>
    <lineage>
        <taxon>Bacteria</taxon>
        <taxon>Pseudomonadati</taxon>
        <taxon>Pseudomonadota</taxon>
        <taxon>Gammaproteobacteria</taxon>
        <taxon>Pseudomonadales</taxon>
        <taxon>Pseudomonadaceae</taxon>
        <taxon>Pseudomonas</taxon>
    </lineage>
</organism>
<dbReference type="KEGG" id="ptv:AA957_00950"/>
<sequence length="175" mass="19829">MAVLLTAEQMRHTKASNAFQIQNPEQVTNKFTITEESKASDTLKLRKQESIDELKDFLKDYDMTSITTNELKKVGRRLYENDVIDGEAFHMFISGLGAFDANGQQSETDVKYNAIALFNEKLEDYLSFLDSRPDVKRSQGIPEYVQGMFAANHAINALAFFVNSSRSDLSIEERA</sequence>
<proteinExistence type="predicted"/>
<dbReference type="RefSeq" id="WP_049713339.1">
    <property type="nucleotide sequence ID" value="NZ_CP011507.1"/>
</dbReference>